<dbReference type="PANTHER" id="PTHR10466:SF0">
    <property type="entry name" value="PHOSPHOMANNOMUTASE"/>
    <property type="match status" value="1"/>
</dbReference>
<evidence type="ECO:0000256" key="6">
    <source>
        <dbReference type="ARBA" id="ARBA00022490"/>
    </source>
</evidence>
<dbReference type="NCBIfam" id="TIGR01484">
    <property type="entry name" value="HAD-SF-IIB"/>
    <property type="match status" value="1"/>
</dbReference>
<name>A0A182FBY2_ANOAL</name>
<dbReference type="EnsemblMetazoa" id="AALB004016-RA">
    <property type="protein sequence ID" value="AALB004016-PA"/>
    <property type="gene ID" value="AALB004016"/>
</dbReference>
<evidence type="ECO:0000256" key="3">
    <source>
        <dbReference type="ARBA" id="ARBA00009736"/>
    </source>
</evidence>
<dbReference type="SFLD" id="SFLDS00003">
    <property type="entry name" value="Haloacid_Dehalogenase"/>
    <property type="match status" value="1"/>
</dbReference>
<dbReference type="InterPro" id="IPR023214">
    <property type="entry name" value="HAD_sf"/>
</dbReference>
<evidence type="ECO:0000256" key="10">
    <source>
        <dbReference type="PIRSR" id="PIRSR605002-1"/>
    </source>
</evidence>
<feature type="binding site" evidence="12">
    <location>
        <position position="226"/>
    </location>
    <ligand>
        <name>Mg(2+)</name>
        <dbReference type="ChEBI" id="CHEBI:18420"/>
        <label>1</label>
    </ligand>
</feature>
<dbReference type="Proteomes" id="UP000069272">
    <property type="component" value="Chromosome 3R"/>
</dbReference>
<dbReference type="GO" id="GO:0009298">
    <property type="term" value="P:GDP-mannose biosynthetic process"/>
    <property type="evidence" value="ECO:0007669"/>
    <property type="project" value="InterPro"/>
</dbReference>
<comment type="catalytic activity">
    <reaction evidence="13">
        <text>alpha-D-mannose 1-phosphate = D-mannose 6-phosphate</text>
        <dbReference type="Rhea" id="RHEA:11140"/>
        <dbReference type="ChEBI" id="CHEBI:58409"/>
        <dbReference type="ChEBI" id="CHEBI:58735"/>
        <dbReference type="EC" id="5.4.2.8"/>
    </reaction>
</comment>
<reference evidence="14 15" key="1">
    <citation type="journal article" date="2017" name="G3 (Bethesda)">
        <title>The Physical Genome Mapping of Anopheles albimanus Corrected Scaffold Misassemblies and Identified Interarm Rearrangements in Genus Anopheles.</title>
        <authorList>
            <person name="Artemov G.N."/>
            <person name="Peery A.N."/>
            <person name="Jiang X."/>
            <person name="Tu Z."/>
            <person name="Stegniy V.N."/>
            <person name="Sharakhova M.V."/>
            <person name="Sharakhov I.V."/>
        </authorList>
    </citation>
    <scope>NUCLEOTIDE SEQUENCE [LARGE SCALE GENOMIC DNA]</scope>
    <source>
        <strain evidence="14 15">ALBI9_A</strain>
    </source>
</reference>
<comment type="similarity">
    <text evidence="3 13">Belongs to the eukaryotic PMM family.</text>
</comment>
<comment type="pathway">
    <text evidence="2 13">Nucleotide-sugar biosynthesis; GDP-alpha-D-mannose biosynthesis; alpha-D-mannose 1-phosphate from D-fructose 6-phosphate: step 2/2.</text>
</comment>
<organism evidence="14 15">
    <name type="scientific">Anopheles albimanus</name>
    <name type="common">New world malaria mosquito</name>
    <dbReference type="NCBI Taxonomy" id="7167"/>
    <lineage>
        <taxon>Eukaryota</taxon>
        <taxon>Metazoa</taxon>
        <taxon>Ecdysozoa</taxon>
        <taxon>Arthropoda</taxon>
        <taxon>Hexapoda</taxon>
        <taxon>Insecta</taxon>
        <taxon>Pterygota</taxon>
        <taxon>Neoptera</taxon>
        <taxon>Endopterygota</taxon>
        <taxon>Diptera</taxon>
        <taxon>Nematocera</taxon>
        <taxon>Culicoidea</taxon>
        <taxon>Culicidae</taxon>
        <taxon>Anophelinae</taxon>
        <taxon>Anopheles</taxon>
    </lineage>
</organism>
<keyword evidence="7 12" id="KW-0479">Metal-binding</keyword>
<dbReference type="CDD" id="cd02585">
    <property type="entry name" value="HAD_PMM"/>
    <property type="match status" value="1"/>
</dbReference>
<proteinExistence type="inferred from homology"/>
<dbReference type="STRING" id="7167.A0A182FBY2"/>
<evidence type="ECO:0000256" key="5">
    <source>
        <dbReference type="ARBA" id="ARBA00012730"/>
    </source>
</evidence>
<feature type="binding site" evidence="11">
    <location>
        <position position="22"/>
    </location>
    <ligand>
        <name>alpha-D-mannose 1-phosphate</name>
        <dbReference type="ChEBI" id="CHEBI:58409"/>
    </ligand>
</feature>
<comment type="subunit">
    <text evidence="4 13">Homodimer.</text>
</comment>
<keyword evidence="15" id="KW-1185">Reference proteome</keyword>
<feature type="binding site" evidence="11">
    <location>
        <position position="144"/>
    </location>
    <ligand>
        <name>alpha-D-mannose 1-phosphate</name>
        <dbReference type="ChEBI" id="CHEBI:58409"/>
    </ligand>
</feature>
<keyword evidence="6 13" id="KW-0963">Cytoplasm</keyword>
<feature type="active site" description="Proton donor/acceptor" evidence="10">
    <location>
        <position position="15"/>
    </location>
</feature>
<dbReference type="GO" id="GO:0005829">
    <property type="term" value="C:cytosol"/>
    <property type="evidence" value="ECO:0007669"/>
    <property type="project" value="TreeGrafter"/>
</dbReference>
<dbReference type="PANTHER" id="PTHR10466">
    <property type="entry name" value="PHOSPHOMANNOMUTASE"/>
    <property type="match status" value="1"/>
</dbReference>
<sequence length="252" mass="29065">MELKKDELLILFDVDGTLTLPRASIEPEMKEFLYRDVLPRATLGVVGGSDLEKMCEQLNGQEFLTKFDYVFPENGLVQYEAGREVGKVSISQQLGEESLKRFINFCLHYIADLELPIKRGTFIEFRNGMLNVCPIGRNCSREERNQFFAYDAIHQVRQQMIDRLKGEFGELDLTYSIGGQISFDVFPRGWDKTYCLRHVAKRKPEFREIHFFGDKTDPGGNDHEIFSHPQVIGHRVTSPSDTRAQLVKLLRL</sequence>
<evidence type="ECO:0000256" key="8">
    <source>
        <dbReference type="ARBA" id="ARBA00022842"/>
    </source>
</evidence>
<dbReference type="InterPro" id="IPR043169">
    <property type="entry name" value="PMM_cap"/>
</dbReference>
<keyword evidence="8 12" id="KW-0460">Magnesium</keyword>
<dbReference type="KEGG" id="aali:118466954"/>
<evidence type="ECO:0000256" key="13">
    <source>
        <dbReference type="RuleBase" id="RU361118"/>
    </source>
</evidence>
<dbReference type="EC" id="5.4.2.8" evidence="5 13"/>
<evidence type="ECO:0000256" key="9">
    <source>
        <dbReference type="ARBA" id="ARBA00023235"/>
    </source>
</evidence>
<feature type="binding site" evidence="11">
    <location>
        <position position="137"/>
    </location>
    <ligand>
        <name>alpha-D-mannose 1-phosphate</name>
        <dbReference type="ChEBI" id="CHEBI:58409"/>
    </ligand>
</feature>
<dbReference type="RefSeq" id="XP_035792747.1">
    <property type="nucleotide sequence ID" value="XM_035936854.1"/>
</dbReference>
<dbReference type="GO" id="GO:0006487">
    <property type="term" value="P:protein N-linked glycosylation"/>
    <property type="evidence" value="ECO:0007669"/>
    <property type="project" value="TreeGrafter"/>
</dbReference>
<reference evidence="14" key="2">
    <citation type="submission" date="2022-08" db="UniProtKB">
        <authorList>
            <consortium name="EnsemblMetazoa"/>
        </authorList>
    </citation>
    <scope>IDENTIFICATION</scope>
    <source>
        <strain evidence="14">STECLA/ALBI9_A</strain>
    </source>
</reference>
<dbReference type="GO" id="GO:0006013">
    <property type="term" value="P:mannose metabolic process"/>
    <property type="evidence" value="ECO:0007669"/>
    <property type="project" value="TreeGrafter"/>
</dbReference>
<dbReference type="VEuPathDB" id="VectorBase:AALB004016"/>
<dbReference type="AlphaFoldDB" id="A0A182FBY2"/>
<feature type="binding site" evidence="11">
    <location>
        <position position="126"/>
    </location>
    <ligand>
        <name>alpha-D-mannose 1-phosphate</name>
        <dbReference type="ChEBI" id="CHEBI:58409"/>
    </ligand>
</feature>
<feature type="binding site" evidence="12">
    <location>
        <position position="15"/>
    </location>
    <ligand>
        <name>Mg(2+)</name>
        <dbReference type="ChEBI" id="CHEBI:18420"/>
        <label>1</label>
    </ligand>
</feature>
<dbReference type="Gene3D" id="3.30.1240.20">
    <property type="match status" value="1"/>
</dbReference>
<feature type="binding site" evidence="11">
    <location>
        <position position="182"/>
    </location>
    <ligand>
        <name>alpha-D-mannose 1-phosphate</name>
        <dbReference type="ChEBI" id="CHEBI:58409"/>
    </ligand>
</feature>
<dbReference type="VEuPathDB" id="VectorBase:AALB20_034548"/>
<evidence type="ECO:0000256" key="12">
    <source>
        <dbReference type="PIRSR" id="PIRSR605002-3"/>
    </source>
</evidence>
<dbReference type="SFLD" id="SFLDG01140">
    <property type="entry name" value="C2.B:_Phosphomannomutase_and_P"/>
    <property type="match status" value="1"/>
</dbReference>
<dbReference type="GeneID" id="118466954"/>
<dbReference type="Pfam" id="PF03332">
    <property type="entry name" value="PMM"/>
    <property type="match status" value="1"/>
</dbReference>
<dbReference type="GO" id="GO:0004615">
    <property type="term" value="F:phosphomannomutase activity"/>
    <property type="evidence" value="ECO:0007669"/>
    <property type="project" value="UniProtKB-EC"/>
</dbReference>
<feature type="active site" description="Nucleophile" evidence="10">
    <location>
        <position position="13"/>
    </location>
</feature>
<evidence type="ECO:0000256" key="11">
    <source>
        <dbReference type="PIRSR" id="PIRSR605002-2"/>
    </source>
</evidence>
<evidence type="ECO:0000256" key="2">
    <source>
        <dbReference type="ARBA" id="ARBA00004699"/>
    </source>
</evidence>
<dbReference type="FunFam" id="3.30.1240.20:FF:000001">
    <property type="entry name" value="Phosphomannomutase"/>
    <property type="match status" value="1"/>
</dbReference>
<evidence type="ECO:0000256" key="1">
    <source>
        <dbReference type="ARBA" id="ARBA00004496"/>
    </source>
</evidence>
<feature type="binding site" evidence="11">
    <location>
        <position position="184"/>
    </location>
    <ligand>
        <name>alpha-D-mannose 1-phosphate</name>
        <dbReference type="ChEBI" id="CHEBI:58409"/>
    </ligand>
</feature>
<evidence type="ECO:0000256" key="4">
    <source>
        <dbReference type="ARBA" id="ARBA00011738"/>
    </source>
</evidence>
<protein>
    <recommendedName>
        <fullName evidence="5 13">Phosphomannomutase</fullName>
        <ecNumber evidence="5 13">5.4.2.8</ecNumber>
    </recommendedName>
</protein>
<comment type="cofactor">
    <cofactor evidence="12">
        <name>Mg(2+)</name>
        <dbReference type="ChEBI" id="CHEBI:18420"/>
    </cofactor>
</comment>
<keyword evidence="9 13" id="KW-0413">Isomerase</keyword>
<accession>A0A182FBY2</accession>
<evidence type="ECO:0000313" key="14">
    <source>
        <dbReference type="EnsemblMetazoa" id="AALB004016-PA"/>
    </source>
</evidence>
<dbReference type="Gene3D" id="3.40.50.1000">
    <property type="entry name" value="HAD superfamily/HAD-like"/>
    <property type="match status" value="1"/>
</dbReference>
<dbReference type="SFLD" id="SFLDG01143">
    <property type="entry name" value="C2.B.3:_Phosphomannomutase_Lik"/>
    <property type="match status" value="1"/>
</dbReference>
<dbReference type="OrthoDB" id="10264771at2759"/>
<dbReference type="CTD" id="5373"/>
<dbReference type="InterPro" id="IPR036412">
    <property type="entry name" value="HAD-like_sf"/>
</dbReference>
<dbReference type="InterPro" id="IPR005002">
    <property type="entry name" value="PMM"/>
</dbReference>
<dbReference type="SUPFAM" id="SSF56784">
    <property type="entry name" value="HAD-like"/>
    <property type="match status" value="1"/>
</dbReference>
<evidence type="ECO:0000256" key="7">
    <source>
        <dbReference type="ARBA" id="ARBA00022723"/>
    </source>
</evidence>
<evidence type="ECO:0000313" key="15">
    <source>
        <dbReference type="Proteomes" id="UP000069272"/>
    </source>
</evidence>
<dbReference type="SFLD" id="SFLDF00445">
    <property type="entry name" value="alpha-phosphomannomutase"/>
    <property type="match status" value="1"/>
</dbReference>
<feature type="binding site" evidence="12">
    <location>
        <position position="13"/>
    </location>
    <ligand>
        <name>Mg(2+)</name>
        <dbReference type="ChEBI" id="CHEBI:18420"/>
        <label>1</label>
    </ligand>
</feature>
<dbReference type="InterPro" id="IPR006379">
    <property type="entry name" value="HAD-SF_hydro_IIB"/>
</dbReference>
<dbReference type="GO" id="GO:0046872">
    <property type="term" value="F:metal ion binding"/>
    <property type="evidence" value="ECO:0007669"/>
    <property type="project" value="UniProtKB-KW"/>
</dbReference>
<comment type="subcellular location">
    <subcellularLocation>
        <location evidence="1 13">Cytoplasm</location>
    </subcellularLocation>
</comment>
<feature type="binding site" evidence="12">
    <location>
        <position position="214"/>
    </location>
    <ligand>
        <name>Mg(2+)</name>
        <dbReference type="ChEBI" id="CHEBI:18420"/>
        <label>1</label>
    </ligand>
</feature>
<comment type="function">
    <text evidence="13">Involved in the synthesis of the GDP-mannose and dolichol-phosphate-mannose required for a number of critical mannosyl transfer reactions.</text>
</comment>